<organism evidence="2 3">
    <name type="scientific">Luteibacter rhizovicinus</name>
    <dbReference type="NCBI Taxonomy" id="242606"/>
    <lineage>
        <taxon>Bacteria</taxon>
        <taxon>Pseudomonadati</taxon>
        <taxon>Pseudomonadota</taxon>
        <taxon>Gammaproteobacteria</taxon>
        <taxon>Lysobacterales</taxon>
        <taxon>Rhodanobacteraceae</taxon>
        <taxon>Luteibacter</taxon>
    </lineage>
</organism>
<keyword evidence="3" id="KW-1185">Reference proteome</keyword>
<accession>A0A4R3YJX2</accession>
<proteinExistence type="predicted"/>
<sequence length="130" mass="15197">MRQIYTSPRLENIDRVVALLTEKGIETTVTNRSTWNRPTYQRFSYSQRLDNRDTWPQVWINGADDFAPARALLKEIGIDPVVRFQEELNIARQPDRRPPQQRTAARVRLMMLAVVVGVFLIYILKATRIL</sequence>
<dbReference type="AlphaFoldDB" id="A0A4R3YJX2"/>
<reference evidence="2 3" key="1">
    <citation type="submission" date="2019-03" db="EMBL/GenBank/DDBJ databases">
        <title>Above-ground endophytic microbial communities from plants in different locations in the United States.</title>
        <authorList>
            <person name="Frank C."/>
        </authorList>
    </citation>
    <scope>NUCLEOTIDE SEQUENCE [LARGE SCALE GENOMIC DNA]</scope>
    <source>
        <strain evidence="2 3">LP_13_YM</strain>
    </source>
</reference>
<evidence type="ECO:0000256" key="1">
    <source>
        <dbReference type="SAM" id="Phobius"/>
    </source>
</evidence>
<dbReference type="RefSeq" id="WP_132147520.1">
    <property type="nucleotide sequence ID" value="NZ_SMCS01000012.1"/>
</dbReference>
<gene>
    <name evidence="2" type="ORF">EC912_11260</name>
</gene>
<evidence type="ECO:0008006" key="4">
    <source>
        <dbReference type="Google" id="ProtNLM"/>
    </source>
</evidence>
<evidence type="ECO:0000313" key="3">
    <source>
        <dbReference type="Proteomes" id="UP000295645"/>
    </source>
</evidence>
<dbReference type="OrthoDB" id="5955962at2"/>
<protein>
    <recommendedName>
        <fullName evidence="4">Signal transducing protein</fullName>
    </recommendedName>
</protein>
<keyword evidence="1" id="KW-1133">Transmembrane helix</keyword>
<keyword evidence="1" id="KW-0472">Membrane</keyword>
<keyword evidence="1" id="KW-0812">Transmembrane</keyword>
<dbReference type="EMBL" id="SMCS01000012">
    <property type="protein sequence ID" value="TCV91314.1"/>
    <property type="molecule type" value="Genomic_DNA"/>
</dbReference>
<dbReference type="Proteomes" id="UP000295645">
    <property type="component" value="Unassembled WGS sequence"/>
</dbReference>
<comment type="caution">
    <text evidence="2">The sequence shown here is derived from an EMBL/GenBank/DDBJ whole genome shotgun (WGS) entry which is preliminary data.</text>
</comment>
<evidence type="ECO:0000313" key="2">
    <source>
        <dbReference type="EMBL" id="TCV91314.1"/>
    </source>
</evidence>
<feature type="transmembrane region" description="Helical" evidence="1">
    <location>
        <begin position="105"/>
        <end position="124"/>
    </location>
</feature>
<name>A0A4R3YJX2_9GAMM</name>